<dbReference type="AlphaFoldDB" id="A0A8J4PTZ4"/>
<dbReference type="OrthoDB" id="6745403at2759"/>
<evidence type="ECO:0000256" key="4">
    <source>
        <dbReference type="ARBA" id="ARBA00022692"/>
    </source>
</evidence>
<evidence type="ECO:0000256" key="2">
    <source>
        <dbReference type="ARBA" id="ARBA00005376"/>
    </source>
</evidence>
<dbReference type="PANTHER" id="PTHR13116:SF5">
    <property type="entry name" value="ER MEMBRANE PROTEIN COMPLEX SUBUNIT 3"/>
    <property type="match status" value="1"/>
</dbReference>
<feature type="compositionally biased region" description="Low complexity" evidence="8">
    <location>
        <begin position="267"/>
        <end position="286"/>
    </location>
</feature>
<dbReference type="GO" id="GO:0072546">
    <property type="term" value="C:EMC complex"/>
    <property type="evidence" value="ECO:0007669"/>
    <property type="project" value="TreeGrafter"/>
</dbReference>
<comment type="similarity">
    <text evidence="2 7">Belongs to the EMC3 family.</text>
</comment>
<comment type="caution">
    <text evidence="10">The sequence shown here is derived from an EMBL/GenBank/DDBJ whole genome shotgun (WGS) entry which is preliminary data.</text>
</comment>
<dbReference type="Pfam" id="PF01956">
    <property type="entry name" value="EMC3_TMCO1"/>
    <property type="match status" value="1"/>
</dbReference>
<feature type="region of interest" description="Disordered" evidence="8">
    <location>
        <begin position="265"/>
        <end position="292"/>
    </location>
</feature>
<dbReference type="InterPro" id="IPR008568">
    <property type="entry name" value="EMC3"/>
</dbReference>
<dbReference type="InterPro" id="IPR002809">
    <property type="entry name" value="EMC3/TMCO1"/>
</dbReference>
<organism evidence="10 11">
    <name type="scientific">Polysphondylium violaceum</name>
    <dbReference type="NCBI Taxonomy" id="133409"/>
    <lineage>
        <taxon>Eukaryota</taxon>
        <taxon>Amoebozoa</taxon>
        <taxon>Evosea</taxon>
        <taxon>Eumycetozoa</taxon>
        <taxon>Dictyostelia</taxon>
        <taxon>Dictyosteliales</taxon>
        <taxon>Dictyosteliaceae</taxon>
        <taxon>Polysphondylium</taxon>
    </lineage>
</organism>
<evidence type="ECO:0000256" key="8">
    <source>
        <dbReference type="SAM" id="MobiDB-lite"/>
    </source>
</evidence>
<evidence type="ECO:0000256" key="5">
    <source>
        <dbReference type="ARBA" id="ARBA00022989"/>
    </source>
</evidence>
<dbReference type="PIRSF" id="PIRSF010045">
    <property type="entry name" value="DUF850_TM_euk"/>
    <property type="match status" value="1"/>
</dbReference>
<evidence type="ECO:0000256" key="1">
    <source>
        <dbReference type="ARBA" id="ARBA00004141"/>
    </source>
</evidence>
<gene>
    <name evidence="10" type="ORF">CYY_009239</name>
</gene>
<dbReference type="PANTHER" id="PTHR13116">
    <property type="entry name" value="ER MEMBRANE PROTEIN COMPLEX SUBUNIT 3"/>
    <property type="match status" value="1"/>
</dbReference>
<keyword evidence="5 9" id="KW-1133">Transmembrane helix</keyword>
<proteinExistence type="inferred from homology"/>
<dbReference type="Proteomes" id="UP000695562">
    <property type="component" value="Unassembled WGS sequence"/>
</dbReference>
<evidence type="ECO:0000313" key="11">
    <source>
        <dbReference type="Proteomes" id="UP000695562"/>
    </source>
</evidence>
<dbReference type="SMART" id="SM01415">
    <property type="entry name" value="DUF106"/>
    <property type="match status" value="1"/>
</dbReference>
<evidence type="ECO:0000256" key="7">
    <source>
        <dbReference type="PIRNR" id="PIRNR010045"/>
    </source>
</evidence>
<name>A0A8J4PTZ4_9MYCE</name>
<evidence type="ECO:0000256" key="6">
    <source>
        <dbReference type="ARBA" id="ARBA00023136"/>
    </source>
</evidence>
<comment type="subcellular location">
    <subcellularLocation>
        <location evidence="1">Membrane</location>
        <topology evidence="1">Multi-pass membrane protein</topology>
    </subcellularLocation>
</comment>
<evidence type="ECO:0000313" key="10">
    <source>
        <dbReference type="EMBL" id="KAF2069446.1"/>
    </source>
</evidence>
<reference evidence="10" key="1">
    <citation type="submission" date="2020-01" db="EMBL/GenBank/DDBJ databases">
        <title>Development of genomics and gene disruption for Polysphondylium violaceum indicates a role for the polyketide synthase stlB in stalk morphogenesis.</title>
        <authorList>
            <person name="Narita B."/>
            <person name="Kawabe Y."/>
            <person name="Kin K."/>
            <person name="Saito T."/>
            <person name="Gibbs R."/>
            <person name="Kuspa A."/>
            <person name="Muzny D."/>
            <person name="Queller D."/>
            <person name="Richards S."/>
            <person name="Strassman J."/>
            <person name="Sucgang R."/>
            <person name="Worley K."/>
            <person name="Schaap P."/>
        </authorList>
    </citation>
    <scope>NUCLEOTIDE SEQUENCE</scope>
    <source>
        <strain evidence="10">QSvi11</strain>
    </source>
</reference>
<keyword evidence="11" id="KW-1185">Reference proteome</keyword>
<evidence type="ECO:0000256" key="9">
    <source>
        <dbReference type="SAM" id="Phobius"/>
    </source>
</evidence>
<evidence type="ECO:0000256" key="3">
    <source>
        <dbReference type="ARBA" id="ARBA00020822"/>
    </source>
</evidence>
<accession>A0A8J4PTZ4</accession>
<protein>
    <recommendedName>
        <fullName evidence="3 7">ER membrane protein complex subunit 3</fullName>
    </recommendedName>
</protein>
<dbReference type="GO" id="GO:0034975">
    <property type="term" value="P:protein folding in endoplasmic reticulum"/>
    <property type="evidence" value="ECO:0007669"/>
    <property type="project" value="TreeGrafter"/>
</dbReference>
<keyword evidence="6 9" id="KW-0472">Membrane</keyword>
<keyword evidence="4 9" id="KW-0812">Transmembrane</keyword>
<dbReference type="EMBL" id="AJWJ01000661">
    <property type="protein sequence ID" value="KAF2069446.1"/>
    <property type="molecule type" value="Genomic_DNA"/>
</dbReference>
<feature type="transmembrane region" description="Helical" evidence="9">
    <location>
        <begin position="12"/>
        <end position="30"/>
    </location>
</feature>
<sequence>MIEQPIVLDVAIRNWVVIPILLVLFVVSALKMNFTKIMQIQSDRKQDLQKTMEMQTVARTRKLTAYYNRIPQQGFLMRKAYFTNKETGILTYNEPPQEENNPMDALMQASLMNDSSGMTDMLKGNVVHLIPQISMMTWVNHFFSGFVACKLPFFPLTIRFKSFLQRGIELSSLDVSYVSSLSWYFLCWFGSEGINAILLGENIPSMDQQLFQSQVDQGPPNQQVPIHKVYNSERENIDMIRYESLMDNVEERFLNNLTKKTTITDFSKVSSPSSSSSSSSSVQSKNKVPKRR</sequence>